<dbReference type="Gene3D" id="2.60.40.10">
    <property type="entry name" value="Immunoglobulins"/>
    <property type="match status" value="2"/>
</dbReference>
<dbReference type="InterPro" id="IPR036179">
    <property type="entry name" value="Ig-like_dom_sf"/>
</dbReference>
<dbReference type="SMART" id="SM00409">
    <property type="entry name" value="IG"/>
    <property type="match status" value="2"/>
</dbReference>
<dbReference type="CDD" id="cd00096">
    <property type="entry name" value="Ig"/>
    <property type="match status" value="1"/>
</dbReference>
<name>A0ABY7FVJ8_MYAAR</name>
<evidence type="ECO:0000256" key="4">
    <source>
        <dbReference type="ARBA" id="ARBA00023180"/>
    </source>
</evidence>
<keyword evidence="5" id="KW-0393">Immunoglobulin domain</keyword>
<keyword evidence="4" id="KW-0325">Glycoprotein</keyword>
<dbReference type="PROSITE" id="PS50835">
    <property type="entry name" value="IG_LIKE"/>
    <property type="match status" value="1"/>
</dbReference>
<protein>
    <submittedName>
        <fullName evidence="8">NCAM1-like protein</fullName>
    </submittedName>
</protein>
<dbReference type="InterPro" id="IPR007110">
    <property type="entry name" value="Ig-like_dom"/>
</dbReference>
<evidence type="ECO:0000256" key="3">
    <source>
        <dbReference type="ARBA" id="ARBA00023157"/>
    </source>
</evidence>
<dbReference type="PANTHER" id="PTHR11640">
    <property type="entry name" value="NEPHRIN"/>
    <property type="match status" value="1"/>
</dbReference>
<keyword evidence="3" id="KW-1015">Disulfide bond</keyword>
<evidence type="ECO:0000259" key="7">
    <source>
        <dbReference type="PROSITE" id="PS50835"/>
    </source>
</evidence>
<evidence type="ECO:0000256" key="5">
    <source>
        <dbReference type="ARBA" id="ARBA00023319"/>
    </source>
</evidence>
<keyword evidence="9" id="KW-1185">Reference proteome</keyword>
<keyword evidence="2" id="KW-0472">Membrane</keyword>
<dbReference type="Proteomes" id="UP001164746">
    <property type="component" value="Chromosome 14"/>
</dbReference>
<dbReference type="Pfam" id="PF13927">
    <property type="entry name" value="Ig_3"/>
    <property type="match status" value="1"/>
</dbReference>
<feature type="signal peptide" evidence="6">
    <location>
        <begin position="1"/>
        <end position="24"/>
    </location>
</feature>
<keyword evidence="6" id="KW-0732">Signal</keyword>
<accession>A0ABY7FVJ8</accession>
<dbReference type="EMBL" id="CP111025">
    <property type="protein sequence ID" value="WAR26182.1"/>
    <property type="molecule type" value="Genomic_DNA"/>
</dbReference>
<evidence type="ECO:0000256" key="2">
    <source>
        <dbReference type="ARBA" id="ARBA00023136"/>
    </source>
</evidence>
<gene>
    <name evidence="8" type="ORF">MAR_011886</name>
</gene>
<feature type="chain" id="PRO_5045858562" evidence="6">
    <location>
        <begin position="25"/>
        <end position="335"/>
    </location>
</feature>
<evidence type="ECO:0000313" key="8">
    <source>
        <dbReference type="EMBL" id="WAR26182.1"/>
    </source>
</evidence>
<feature type="domain" description="Ig-like" evidence="7">
    <location>
        <begin position="163"/>
        <end position="243"/>
    </location>
</feature>
<dbReference type="InterPro" id="IPR013783">
    <property type="entry name" value="Ig-like_fold"/>
</dbReference>
<dbReference type="InterPro" id="IPR051275">
    <property type="entry name" value="Cell_adhesion_signaling"/>
</dbReference>
<proteinExistence type="predicted"/>
<evidence type="ECO:0000313" key="9">
    <source>
        <dbReference type="Proteomes" id="UP001164746"/>
    </source>
</evidence>
<dbReference type="InterPro" id="IPR003599">
    <property type="entry name" value="Ig_sub"/>
</dbReference>
<reference evidence="8" key="1">
    <citation type="submission" date="2022-11" db="EMBL/GenBank/DDBJ databases">
        <title>Centuries of genome instability and evolution in soft-shell clam transmissible cancer (bioRxiv).</title>
        <authorList>
            <person name="Hart S.F.M."/>
            <person name="Yonemitsu M.A."/>
            <person name="Giersch R.M."/>
            <person name="Beal B.F."/>
            <person name="Arriagada G."/>
            <person name="Davis B.W."/>
            <person name="Ostrander E.A."/>
            <person name="Goff S.P."/>
            <person name="Metzger M.J."/>
        </authorList>
    </citation>
    <scope>NUCLEOTIDE SEQUENCE</scope>
    <source>
        <strain evidence="8">MELC-2E11</strain>
        <tissue evidence="8">Siphon/mantle</tissue>
    </source>
</reference>
<organism evidence="8 9">
    <name type="scientific">Mya arenaria</name>
    <name type="common">Soft-shell clam</name>
    <dbReference type="NCBI Taxonomy" id="6604"/>
    <lineage>
        <taxon>Eukaryota</taxon>
        <taxon>Metazoa</taxon>
        <taxon>Spiralia</taxon>
        <taxon>Lophotrochozoa</taxon>
        <taxon>Mollusca</taxon>
        <taxon>Bivalvia</taxon>
        <taxon>Autobranchia</taxon>
        <taxon>Heteroconchia</taxon>
        <taxon>Euheterodonta</taxon>
        <taxon>Imparidentia</taxon>
        <taxon>Neoheterodontei</taxon>
        <taxon>Myida</taxon>
        <taxon>Myoidea</taxon>
        <taxon>Myidae</taxon>
        <taxon>Mya</taxon>
    </lineage>
</organism>
<dbReference type="SUPFAM" id="SSF48726">
    <property type="entry name" value="Immunoglobulin"/>
    <property type="match status" value="2"/>
</dbReference>
<sequence>MDRKIVVSYMAVLLLNVLTSVSRGEHLRLNPALSYLVKAEGDKLQLECIHEYNVTAQGSAYFAKNGKIVTLDNEDDYIITSKTTIINTGLGTKVIKTLIKDSTTLTDNGTFVCKAGNFEISINVIVFQALSDIGSYNCSAKFYPQTEIEQTMFLTSVYLNAAPRILNIECTSQFPLTLKCNVAGFPHPNVTWEQDGNQLNSTVDSLYVFMGESVIVHNKNYSGTYTCLAKNEHQPYNASADIHINDCHFTCTAASGKDSEPHHNCEKETHCAVQRKIVQHSLKAAYCQGEDGSMVAANWQSLINHIQDIRLGHGDLFQQSQHGIHEPGQWLKKGL</sequence>
<evidence type="ECO:0000256" key="6">
    <source>
        <dbReference type="SAM" id="SignalP"/>
    </source>
</evidence>
<dbReference type="PANTHER" id="PTHR11640:SF164">
    <property type="entry name" value="MAM DOMAIN-CONTAINING GLYCOSYLPHOSPHATIDYLINOSITOL ANCHOR PROTEIN 1"/>
    <property type="match status" value="1"/>
</dbReference>
<comment type="subcellular location">
    <subcellularLocation>
        <location evidence="1">Membrane</location>
        <topology evidence="1">Single-pass type I membrane protein</topology>
    </subcellularLocation>
</comment>
<evidence type="ECO:0000256" key="1">
    <source>
        <dbReference type="ARBA" id="ARBA00004479"/>
    </source>
</evidence>